<dbReference type="Gene3D" id="3.40.630.30">
    <property type="match status" value="1"/>
</dbReference>
<dbReference type="GO" id="GO:0016746">
    <property type="term" value="F:acyltransferase activity"/>
    <property type="evidence" value="ECO:0007669"/>
    <property type="project" value="UniProtKB-KW"/>
</dbReference>
<feature type="domain" description="N-acetyltransferase" evidence="1">
    <location>
        <begin position="6"/>
        <end position="167"/>
    </location>
</feature>
<comment type="caution">
    <text evidence="2">The sequence shown here is derived from an EMBL/GenBank/DDBJ whole genome shotgun (WGS) entry which is preliminary data.</text>
</comment>
<proteinExistence type="predicted"/>
<dbReference type="RefSeq" id="WP_378099101.1">
    <property type="nucleotide sequence ID" value="NZ_JBHSEP010000014.1"/>
</dbReference>
<dbReference type="CDD" id="cd04301">
    <property type="entry name" value="NAT_SF"/>
    <property type="match status" value="1"/>
</dbReference>
<accession>A0ABV9FG72</accession>
<dbReference type="Pfam" id="PF00583">
    <property type="entry name" value="Acetyltransf_1"/>
    <property type="match status" value="1"/>
</dbReference>
<dbReference type="EC" id="2.3.1.-" evidence="2"/>
<sequence length="168" mass="20038">MMTRTYDIRRLDTEARARSIVEFFFSEHSFDDTRYTPGEEEQLKTLPYRALEDQASIWYAVNERDETIGVSCVAENDQKTGGYSWDYVVVHRDYRGMGIAGALLEQMLDYLRQASARYLMTYTCSRPEYRTIRRLFERNGFRLIGRCPDYYFDGEDRLMYWLRITSES</sequence>
<dbReference type="InterPro" id="IPR016181">
    <property type="entry name" value="Acyl_CoA_acyltransferase"/>
</dbReference>
<dbReference type="PROSITE" id="PS51186">
    <property type="entry name" value="GNAT"/>
    <property type="match status" value="1"/>
</dbReference>
<dbReference type="PANTHER" id="PTHR43072">
    <property type="entry name" value="N-ACETYLTRANSFERASE"/>
    <property type="match status" value="1"/>
</dbReference>
<keyword evidence="3" id="KW-1185">Reference proteome</keyword>
<gene>
    <name evidence="2" type="ORF">ACFO3S_18325</name>
</gene>
<name>A0ABV9FG72_9BACL</name>
<evidence type="ECO:0000313" key="3">
    <source>
        <dbReference type="Proteomes" id="UP001596028"/>
    </source>
</evidence>
<dbReference type="Proteomes" id="UP001596028">
    <property type="component" value="Unassembled WGS sequence"/>
</dbReference>
<organism evidence="2 3">
    <name type="scientific">Cohnella hongkongensis</name>
    <dbReference type="NCBI Taxonomy" id="178337"/>
    <lineage>
        <taxon>Bacteria</taxon>
        <taxon>Bacillati</taxon>
        <taxon>Bacillota</taxon>
        <taxon>Bacilli</taxon>
        <taxon>Bacillales</taxon>
        <taxon>Paenibacillaceae</taxon>
        <taxon>Cohnella</taxon>
    </lineage>
</organism>
<keyword evidence="2" id="KW-0012">Acyltransferase</keyword>
<dbReference type="SUPFAM" id="SSF55729">
    <property type="entry name" value="Acyl-CoA N-acyltransferases (Nat)"/>
    <property type="match status" value="1"/>
</dbReference>
<protein>
    <submittedName>
        <fullName evidence="2">GNAT family N-acetyltransferase</fullName>
        <ecNumber evidence="2">2.3.1.-</ecNumber>
    </submittedName>
</protein>
<keyword evidence="2" id="KW-0808">Transferase</keyword>
<evidence type="ECO:0000259" key="1">
    <source>
        <dbReference type="PROSITE" id="PS51186"/>
    </source>
</evidence>
<evidence type="ECO:0000313" key="2">
    <source>
        <dbReference type="EMBL" id="MFC4600208.1"/>
    </source>
</evidence>
<reference evidence="3" key="1">
    <citation type="journal article" date="2019" name="Int. J. Syst. Evol. Microbiol.">
        <title>The Global Catalogue of Microorganisms (GCM) 10K type strain sequencing project: providing services to taxonomists for standard genome sequencing and annotation.</title>
        <authorList>
            <consortium name="The Broad Institute Genomics Platform"/>
            <consortium name="The Broad Institute Genome Sequencing Center for Infectious Disease"/>
            <person name="Wu L."/>
            <person name="Ma J."/>
        </authorList>
    </citation>
    <scope>NUCLEOTIDE SEQUENCE [LARGE SCALE GENOMIC DNA]</scope>
    <source>
        <strain evidence="3">CCUG 49571</strain>
    </source>
</reference>
<dbReference type="EMBL" id="JBHSEP010000014">
    <property type="protein sequence ID" value="MFC4600208.1"/>
    <property type="molecule type" value="Genomic_DNA"/>
</dbReference>
<dbReference type="InterPro" id="IPR000182">
    <property type="entry name" value="GNAT_dom"/>
</dbReference>